<keyword evidence="3" id="KW-1185">Reference proteome</keyword>
<dbReference type="GeneID" id="301141180"/>
<reference evidence="2 3" key="1">
    <citation type="submission" date="2023-03" db="EMBL/GenBank/DDBJ databases">
        <title>Bacillus Genome Sequencing.</title>
        <authorList>
            <person name="Dunlap C."/>
        </authorList>
    </citation>
    <scope>NUCLEOTIDE SEQUENCE [LARGE SCALE GENOMIC DNA]</scope>
    <source>
        <strain evidence="2 3">NRS-1717</strain>
    </source>
</reference>
<dbReference type="Proteomes" id="UP001342826">
    <property type="component" value="Unassembled WGS sequence"/>
</dbReference>
<accession>A0ABU6P3I0</accession>
<dbReference type="EMBL" id="JARTFS010000020">
    <property type="protein sequence ID" value="MED4403920.1"/>
    <property type="molecule type" value="Genomic_DNA"/>
</dbReference>
<sequence>MLETIALIVQVGIVVFLAIDAPKHGKNPWLWGILGFFFGPLVLGIYFILTNRKVAGWVIIVISILYFFLVMLTVIGVIFLVLTGGAAG</sequence>
<gene>
    <name evidence="2" type="ORF">P9271_21710</name>
</gene>
<evidence type="ECO:0000256" key="1">
    <source>
        <dbReference type="SAM" id="Phobius"/>
    </source>
</evidence>
<dbReference type="RefSeq" id="WP_066229523.1">
    <property type="nucleotide sequence ID" value="NZ_JARTFQ010000009.1"/>
</dbReference>
<protein>
    <recommendedName>
        <fullName evidence="4">Transcriptional regulator</fullName>
    </recommendedName>
</protein>
<evidence type="ECO:0000313" key="3">
    <source>
        <dbReference type="Proteomes" id="UP001342826"/>
    </source>
</evidence>
<evidence type="ECO:0008006" key="4">
    <source>
        <dbReference type="Google" id="ProtNLM"/>
    </source>
</evidence>
<evidence type="ECO:0000313" key="2">
    <source>
        <dbReference type="EMBL" id="MED4403920.1"/>
    </source>
</evidence>
<keyword evidence="1" id="KW-0812">Transmembrane</keyword>
<keyword evidence="1" id="KW-0472">Membrane</keyword>
<name>A0ABU6P3I0_9BACI</name>
<keyword evidence="1" id="KW-1133">Transmembrane helix</keyword>
<comment type="caution">
    <text evidence="2">The sequence shown here is derived from an EMBL/GenBank/DDBJ whole genome shotgun (WGS) entry which is preliminary data.</text>
</comment>
<proteinExistence type="predicted"/>
<feature type="transmembrane region" description="Helical" evidence="1">
    <location>
        <begin position="56"/>
        <end position="82"/>
    </location>
</feature>
<feature type="transmembrane region" description="Helical" evidence="1">
    <location>
        <begin position="28"/>
        <end position="49"/>
    </location>
</feature>
<organism evidence="2 3">
    <name type="scientific">Metabacillus fastidiosus</name>
    <dbReference type="NCBI Taxonomy" id="1458"/>
    <lineage>
        <taxon>Bacteria</taxon>
        <taxon>Bacillati</taxon>
        <taxon>Bacillota</taxon>
        <taxon>Bacilli</taxon>
        <taxon>Bacillales</taxon>
        <taxon>Bacillaceae</taxon>
        <taxon>Metabacillus</taxon>
    </lineage>
</organism>